<gene>
    <name evidence="6" type="ORF">GA838_07000</name>
</gene>
<dbReference type="Gene3D" id="1.10.10.10">
    <property type="entry name" value="Winged helix-like DNA-binding domain superfamily/Winged helix DNA-binding domain"/>
    <property type="match status" value="1"/>
</dbReference>
<keyword evidence="4" id="KW-0804">Transcription</keyword>
<dbReference type="GO" id="GO:0003700">
    <property type="term" value="F:DNA-binding transcription factor activity"/>
    <property type="evidence" value="ECO:0007669"/>
    <property type="project" value="InterPro"/>
</dbReference>
<dbReference type="Gene3D" id="3.40.190.290">
    <property type="match status" value="1"/>
</dbReference>
<dbReference type="InterPro" id="IPR000847">
    <property type="entry name" value="LysR_HTH_N"/>
</dbReference>
<keyword evidence="2" id="KW-0805">Transcription regulation</keyword>
<evidence type="ECO:0000313" key="6">
    <source>
        <dbReference type="EMBL" id="MDV7715487.1"/>
    </source>
</evidence>
<dbReference type="PROSITE" id="PS50931">
    <property type="entry name" value="HTH_LYSR"/>
    <property type="match status" value="1"/>
</dbReference>
<dbReference type="Pfam" id="PF03466">
    <property type="entry name" value="LysR_substrate"/>
    <property type="match status" value="1"/>
</dbReference>
<sequence>MKSVTTEFSLLSYLKIIISTGSITEAAAELYLSQPYLSRYIKDNEKKLGFQLLNRQTRPITLTNSGVKYLQGLEKIESSYSALLSESIKYSKNKKQISIGINEVLASRLLPEILSAYKQGFPNKSQRIFIEENYSNALENDLLEKEIDLHIRLLPIFSNKISYQKLFKSPIYLIADKTFLLFKKNNHKILSVEIIDREKWEKMKFIFLYPGSGFSRLVDSFLNNHKIIVQNSFKIRSLETAANLAYEGLGCTFIPSFYLKQNFDSSKCNIFKLSEDIFSVQLVIAFLRDMNLNEETKKFIKEVVKYYKNKK</sequence>
<evidence type="ECO:0000259" key="5">
    <source>
        <dbReference type="PROSITE" id="PS50931"/>
    </source>
</evidence>
<dbReference type="InterPro" id="IPR005119">
    <property type="entry name" value="LysR_subst-bd"/>
</dbReference>
<proteinExistence type="inferred from homology"/>
<dbReference type="InterPro" id="IPR036390">
    <property type="entry name" value="WH_DNA-bd_sf"/>
</dbReference>
<name>A0AAJ2P2E7_OENOE</name>
<dbReference type="RefSeq" id="WP_317768357.1">
    <property type="nucleotide sequence ID" value="NZ_WERV01000005.1"/>
</dbReference>
<dbReference type="Pfam" id="PF00126">
    <property type="entry name" value="HTH_1"/>
    <property type="match status" value="1"/>
</dbReference>
<dbReference type="SUPFAM" id="SSF53850">
    <property type="entry name" value="Periplasmic binding protein-like II"/>
    <property type="match status" value="1"/>
</dbReference>
<evidence type="ECO:0000313" key="7">
    <source>
        <dbReference type="Proteomes" id="UP001281024"/>
    </source>
</evidence>
<protein>
    <submittedName>
        <fullName evidence="6">LysR family transcriptional regulator</fullName>
    </submittedName>
</protein>
<reference evidence="6" key="1">
    <citation type="submission" date="2019-10" db="EMBL/GenBank/DDBJ databases">
        <title>Malate fermentation in French cider.</title>
        <authorList>
            <person name="Cousin F.J."/>
            <person name="Medina Fernandez S."/>
            <person name="Misery B."/>
            <person name="Laplace J.-M."/>
            <person name="Cretenet M."/>
        </authorList>
    </citation>
    <scope>NUCLEOTIDE SEQUENCE</scope>
    <source>
        <strain evidence="6">UCMA15129</strain>
    </source>
</reference>
<dbReference type="PANTHER" id="PTHR30419">
    <property type="entry name" value="HTH-TYPE TRANSCRIPTIONAL REGULATOR YBHD"/>
    <property type="match status" value="1"/>
</dbReference>
<evidence type="ECO:0000256" key="1">
    <source>
        <dbReference type="ARBA" id="ARBA00009437"/>
    </source>
</evidence>
<dbReference type="InterPro" id="IPR036388">
    <property type="entry name" value="WH-like_DNA-bd_sf"/>
</dbReference>
<dbReference type="PANTHER" id="PTHR30419:SF7">
    <property type="entry name" value="HTH-TYPE TRANSCRIPTIONAL REGULATOR TDCA"/>
    <property type="match status" value="1"/>
</dbReference>
<dbReference type="GO" id="GO:0005829">
    <property type="term" value="C:cytosol"/>
    <property type="evidence" value="ECO:0007669"/>
    <property type="project" value="TreeGrafter"/>
</dbReference>
<dbReference type="SUPFAM" id="SSF46785">
    <property type="entry name" value="Winged helix' DNA-binding domain"/>
    <property type="match status" value="1"/>
</dbReference>
<accession>A0AAJ2P2E7</accession>
<dbReference type="GO" id="GO:0003677">
    <property type="term" value="F:DNA binding"/>
    <property type="evidence" value="ECO:0007669"/>
    <property type="project" value="UniProtKB-KW"/>
</dbReference>
<evidence type="ECO:0000256" key="3">
    <source>
        <dbReference type="ARBA" id="ARBA00023125"/>
    </source>
</evidence>
<dbReference type="CDD" id="cd05466">
    <property type="entry name" value="PBP2_LTTR_substrate"/>
    <property type="match status" value="1"/>
</dbReference>
<dbReference type="Proteomes" id="UP001281024">
    <property type="component" value="Unassembled WGS sequence"/>
</dbReference>
<organism evidence="6 7">
    <name type="scientific">Oenococcus oeni</name>
    <name type="common">Leuconostoc oenos</name>
    <dbReference type="NCBI Taxonomy" id="1247"/>
    <lineage>
        <taxon>Bacteria</taxon>
        <taxon>Bacillati</taxon>
        <taxon>Bacillota</taxon>
        <taxon>Bacilli</taxon>
        <taxon>Lactobacillales</taxon>
        <taxon>Lactobacillaceae</taxon>
        <taxon>Oenococcus</taxon>
    </lineage>
</organism>
<dbReference type="AlphaFoldDB" id="A0AAJ2P2E7"/>
<feature type="domain" description="HTH lysR-type" evidence="5">
    <location>
        <begin position="6"/>
        <end position="63"/>
    </location>
</feature>
<evidence type="ECO:0000256" key="4">
    <source>
        <dbReference type="ARBA" id="ARBA00023163"/>
    </source>
</evidence>
<evidence type="ECO:0000256" key="2">
    <source>
        <dbReference type="ARBA" id="ARBA00023015"/>
    </source>
</evidence>
<dbReference type="InterPro" id="IPR050950">
    <property type="entry name" value="HTH-type_LysR_regulators"/>
</dbReference>
<comment type="similarity">
    <text evidence="1">Belongs to the LysR transcriptional regulatory family.</text>
</comment>
<keyword evidence="3" id="KW-0238">DNA-binding</keyword>
<comment type="caution">
    <text evidence="6">The sequence shown here is derived from an EMBL/GenBank/DDBJ whole genome shotgun (WGS) entry which is preliminary data.</text>
</comment>
<dbReference type="EMBL" id="WERV01000005">
    <property type="protein sequence ID" value="MDV7715487.1"/>
    <property type="molecule type" value="Genomic_DNA"/>
</dbReference>